<evidence type="ECO:0008006" key="3">
    <source>
        <dbReference type="Google" id="ProtNLM"/>
    </source>
</evidence>
<dbReference type="Pfam" id="PF10711">
    <property type="entry name" value="DUF2513"/>
    <property type="match status" value="1"/>
</dbReference>
<name>A0A5C6CUN2_9BACT</name>
<evidence type="ECO:0000313" key="1">
    <source>
        <dbReference type="EMBL" id="TWU28280.1"/>
    </source>
</evidence>
<dbReference type="AlphaFoldDB" id="A0A5C6CUN2"/>
<organism evidence="1 2">
    <name type="scientific">Bythopirellula polymerisocia</name>
    <dbReference type="NCBI Taxonomy" id="2528003"/>
    <lineage>
        <taxon>Bacteria</taxon>
        <taxon>Pseudomonadati</taxon>
        <taxon>Planctomycetota</taxon>
        <taxon>Planctomycetia</taxon>
        <taxon>Pirellulales</taxon>
        <taxon>Lacipirellulaceae</taxon>
        <taxon>Bythopirellula</taxon>
    </lineage>
</organism>
<comment type="caution">
    <text evidence="1">The sequence shown here is derived from an EMBL/GenBank/DDBJ whole genome shotgun (WGS) entry which is preliminary data.</text>
</comment>
<dbReference type="RefSeq" id="WP_197530463.1">
    <property type="nucleotide sequence ID" value="NZ_SJPS01000002.1"/>
</dbReference>
<dbReference type="InterPro" id="IPR019650">
    <property type="entry name" value="DUF2513"/>
</dbReference>
<sequence length="205" mass="24130">MKRELDLARQLLLDIESRGPDCSVSVLRPNVNHSSVANHESEERIRYHLRLLIDAGLLKEVDRTTAGIPCVRLTHEGHELLELARHENLWREAKWLCQERTGGLSLTVIRTFMVRLAVGPSGTLPRTRRTYLARRPRLETDRIEPIRYLQREDADEMLDADRYRYVRIRPEMTDHYDRPLSYVSDWDEEPRLNGEFETTFPTQLI</sequence>
<dbReference type="Proteomes" id="UP000318437">
    <property type="component" value="Unassembled WGS sequence"/>
</dbReference>
<accession>A0A5C6CUN2</accession>
<protein>
    <recommendedName>
        <fullName evidence="3">DUF2513 domain-containing protein</fullName>
    </recommendedName>
</protein>
<proteinExistence type="predicted"/>
<dbReference type="EMBL" id="SJPS01000002">
    <property type="protein sequence ID" value="TWU28280.1"/>
    <property type="molecule type" value="Genomic_DNA"/>
</dbReference>
<keyword evidence="2" id="KW-1185">Reference proteome</keyword>
<evidence type="ECO:0000313" key="2">
    <source>
        <dbReference type="Proteomes" id="UP000318437"/>
    </source>
</evidence>
<gene>
    <name evidence="1" type="ORF">Pla144_15670</name>
</gene>
<reference evidence="1 2" key="1">
    <citation type="submission" date="2019-02" db="EMBL/GenBank/DDBJ databases">
        <title>Deep-cultivation of Planctomycetes and their phenomic and genomic characterization uncovers novel biology.</title>
        <authorList>
            <person name="Wiegand S."/>
            <person name="Jogler M."/>
            <person name="Boedeker C."/>
            <person name="Pinto D."/>
            <person name="Vollmers J."/>
            <person name="Rivas-Marin E."/>
            <person name="Kohn T."/>
            <person name="Peeters S.H."/>
            <person name="Heuer A."/>
            <person name="Rast P."/>
            <person name="Oberbeckmann S."/>
            <person name="Bunk B."/>
            <person name="Jeske O."/>
            <person name="Meyerdierks A."/>
            <person name="Storesund J.E."/>
            <person name="Kallscheuer N."/>
            <person name="Luecker S."/>
            <person name="Lage O.M."/>
            <person name="Pohl T."/>
            <person name="Merkel B.J."/>
            <person name="Hornburger P."/>
            <person name="Mueller R.-W."/>
            <person name="Bruemmer F."/>
            <person name="Labrenz M."/>
            <person name="Spormann A.M."/>
            <person name="Op Den Camp H."/>
            <person name="Overmann J."/>
            <person name="Amann R."/>
            <person name="Jetten M.S.M."/>
            <person name="Mascher T."/>
            <person name="Medema M.H."/>
            <person name="Devos D.P."/>
            <person name="Kaster A.-K."/>
            <person name="Ovreas L."/>
            <person name="Rohde M."/>
            <person name="Galperin M.Y."/>
            <person name="Jogler C."/>
        </authorList>
    </citation>
    <scope>NUCLEOTIDE SEQUENCE [LARGE SCALE GENOMIC DNA]</scope>
    <source>
        <strain evidence="1 2">Pla144</strain>
    </source>
</reference>